<dbReference type="EMBL" id="CP040396">
    <property type="protein sequence ID" value="QCT01421.1"/>
    <property type="molecule type" value="Genomic_DNA"/>
</dbReference>
<evidence type="ECO:0000313" key="3">
    <source>
        <dbReference type="Proteomes" id="UP000300879"/>
    </source>
</evidence>
<organism evidence="2 3">
    <name type="scientific">Paenibacillus algicola</name>
    <dbReference type="NCBI Taxonomy" id="2565926"/>
    <lineage>
        <taxon>Bacteria</taxon>
        <taxon>Bacillati</taxon>
        <taxon>Bacillota</taxon>
        <taxon>Bacilli</taxon>
        <taxon>Bacillales</taxon>
        <taxon>Paenibacillaceae</taxon>
        <taxon>Paenibacillus</taxon>
    </lineage>
</organism>
<keyword evidence="3" id="KW-1185">Reference proteome</keyword>
<gene>
    <name evidence="2" type="ORF">E6C60_0700</name>
</gene>
<dbReference type="Proteomes" id="UP000300879">
    <property type="component" value="Chromosome"/>
</dbReference>
<evidence type="ECO:0000313" key="2">
    <source>
        <dbReference type="EMBL" id="QCT01421.1"/>
    </source>
</evidence>
<dbReference type="RefSeq" id="WP_175415173.1">
    <property type="nucleotide sequence ID" value="NZ_CP040396.1"/>
</dbReference>
<dbReference type="AlphaFoldDB" id="A0A4P8XJ96"/>
<protein>
    <submittedName>
        <fullName evidence="2">Uncharacterized protein</fullName>
    </submittedName>
</protein>
<accession>A0A4P8XJ96</accession>
<name>A0A4P8XJ96_9BACL</name>
<sequence length="45" mass="5054">MPIHKPRKIKNQQNHSSLLEESQTVKPQKAAHTPPSLNGIPKQES</sequence>
<evidence type="ECO:0000256" key="1">
    <source>
        <dbReference type="SAM" id="MobiDB-lite"/>
    </source>
</evidence>
<dbReference type="KEGG" id="palo:E6C60_0700"/>
<proteinExistence type="predicted"/>
<feature type="compositionally biased region" description="Basic residues" evidence="1">
    <location>
        <begin position="1"/>
        <end position="10"/>
    </location>
</feature>
<reference evidence="2 3" key="1">
    <citation type="submission" date="2019-05" db="EMBL/GenBank/DDBJ databases">
        <authorList>
            <person name="Chen C."/>
        </authorList>
    </citation>
    <scope>NUCLEOTIDE SEQUENCE [LARGE SCALE GENOMIC DNA]</scope>
    <source>
        <strain evidence="2 3">HB172198</strain>
    </source>
</reference>
<feature type="compositionally biased region" description="Polar residues" evidence="1">
    <location>
        <begin position="11"/>
        <end position="26"/>
    </location>
</feature>
<feature type="region of interest" description="Disordered" evidence="1">
    <location>
        <begin position="1"/>
        <end position="45"/>
    </location>
</feature>